<evidence type="ECO:0000313" key="2">
    <source>
        <dbReference type="EMBL" id="MBC3939614.1"/>
    </source>
</evidence>
<comment type="caution">
    <text evidence="2">The sequence shown here is derived from an EMBL/GenBank/DDBJ whole genome shotgun (WGS) entry which is preliminary data.</text>
</comment>
<gene>
    <name evidence="2" type="ORF">H8R05_11910</name>
</gene>
<protein>
    <submittedName>
        <fullName evidence="2">Uncharacterized protein</fullName>
    </submittedName>
</protein>
<dbReference type="Proteomes" id="UP000602181">
    <property type="component" value="Unassembled WGS sequence"/>
</dbReference>
<accession>A0ABR7AGN0</accession>
<feature type="region of interest" description="Disordered" evidence="1">
    <location>
        <begin position="1"/>
        <end position="57"/>
    </location>
</feature>
<dbReference type="EMBL" id="JACOIH010000026">
    <property type="protein sequence ID" value="MBC3939614.1"/>
    <property type="molecule type" value="Genomic_DNA"/>
</dbReference>
<name>A0ABR7AGN0_9FIRM</name>
<evidence type="ECO:0000313" key="3">
    <source>
        <dbReference type="Proteomes" id="UP000602181"/>
    </source>
</evidence>
<proteinExistence type="predicted"/>
<feature type="compositionally biased region" description="Gly residues" evidence="1">
    <location>
        <begin position="1"/>
        <end position="19"/>
    </location>
</feature>
<reference evidence="2 3" key="1">
    <citation type="submission" date="2020-08" db="EMBL/GenBank/DDBJ databases">
        <authorList>
            <person name="Liu C."/>
            <person name="Sun Q."/>
        </authorList>
    </citation>
    <scope>NUCLEOTIDE SEQUENCE [LARGE SCALE GENOMIC DNA]</scope>
    <source>
        <strain evidence="2 3">22A2-44</strain>
    </source>
</reference>
<dbReference type="RefSeq" id="WP_147437559.1">
    <property type="nucleotide sequence ID" value="NZ_JACOIH010000026.1"/>
</dbReference>
<sequence>MKKGPGGHGGAFCRAGGGFSVPPRPRRFWRPGGGRRPAGRFPKGRTGRLLGPEGSKLPFSSHKIKKTPIDYIENNSAKYLKCSVKSIFTEDKLHNLRLVTEKVA</sequence>
<evidence type="ECO:0000256" key="1">
    <source>
        <dbReference type="SAM" id="MobiDB-lite"/>
    </source>
</evidence>
<organism evidence="2 3">
    <name type="scientific">Anaerotruncus massiliensis</name>
    <name type="common">ex Togo et al. 2019</name>
    <dbReference type="NCBI Taxonomy" id="1673720"/>
    <lineage>
        <taxon>Bacteria</taxon>
        <taxon>Bacillati</taxon>
        <taxon>Bacillota</taxon>
        <taxon>Clostridia</taxon>
        <taxon>Eubacteriales</taxon>
        <taxon>Oscillospiraceae</taxon>
        <taxon>Anaerotruncus</taxon>
    </lineage>
</organism>
<keyword evidence="3" id="KW-1185">Reference proteome</keyword>